<dbReference type="Gene3D" id="2.130.10.10">
    <property type="entry name" value="YVTN repeat-like/Quinoprotein amine dehydrogenase"/>
    <property type="match status" value="2"/>
</dbReference>
<dbReference type="PANTHER" id="PTHR47197">
    <property type="entry name" value="PROTEIN NIRF"/>
    <property type="match status" value="1"/>
</dbReference>
<dbReference type="PANTHER" id="PTHR47197:SF3">
    <property type="entry name" value="DIHYDRO-HEME D1 DEHYDROGENASE"/>
    <property type="match status" value="1"/>
</dbReference>
<accession>H5SMP2</accession>
<dbReference type="AlphaFoldDB" id="H5SMP2"/>
<feature type="signal peptide" evidence="1">
    <location>
        <begin position="1"/>
        <end position="24"/>
    </location>
</feature>
<proteinExistence type="predicted"/>
<dbReference type="EMBL" id="AP011775">
    <property type="protein sequence ID" value="BAL57428.1"/>
    <property type="molecule type" value="Genomic_DNA"/>
</dbReference>
<keyword evidence="1" id="KW-0732">Signal</keyword>
<name>H5SMP2_9BACT</name>
<reference evidence="2" key="2">
    <citation type="journal article" date="2012" name="PLoS ONE">
        <title>A Deeply Branching Thermophilic Bacterium with an Ancient Acetyl-CoA Pathway Dominates a Subsurface Ecosystem.</title>
        <authorList>
            <person name="Takami H."/>
            <person name="Noguchi H."/>
            <person name="Takaki Y."/>
            <person name="Uchiyama I."/>
            <person name="Toyoda A."/>
            <person name="Nishi S."/>
            <person name="Chee G.-J."/>
            <person name="Arai W."/>
            <person name="Nunoura T."/>
            <person name="Itoh T."/>
            <person name="Hattori M."/>
            <person name="Takai K."/>
        </authorList>
    </citation>
    <scope>NUCLEOTIDE SEQUENCE</scope>
</reference>
<reference evidence="2" key="1">
    <citation type="journal article" date="2005" name="Environ. Microbiol.">
        <title>Genetic and functional properties of uncultivated thermophilic crenarchaeotes from a subsurface gold mine as revealed by analysis of genome fragments.</title>
        <authorList>
            <person name="Nunoura T."/>
            <person name="Hirayama H."/>
            <person name="Takami H."/>
            <person name="Oida H."/>
            <person name="Nishi S."/>
            <person name="Shimamura S."/>
            <person name="Suzuki Y."/>
            <person name="Inagaki F."/>
            <person name="Takai K."/>
            <person name="Nealson K.H."/>
            <person name="Horikoshi K."/>
        </authorList>
    </citation>
    <scope>NUCLEOTIDE SEQUENCE</scope>
</reference>
<organism evidence="2">
    <name type="scientific">uncultured Acetothermia bacterium</name>
    <dbReference type="NCBI Taxonomy" id="236499"/>
    <lineage>
        <taxon>Bacteria</taxon>
        <taxon>Candidatus Bipolaricaulota</taxon>
        <taxon>environmental samples</taxon>
    </lineage>
</organism>
<sequence>MLSRVAKCLVIVGGVALFAMLAGAVPQPSSAPQAILEQLPQLDAIQGLADTEALVFNAAGTKGYIVHVGRDDNAFVTELTVPNTKGGQCELGVLKGPRGSHAVGYDEAGARLWVGNFPEGNVSVVDVSQPLKEKCVVTGTVAVNDSATDVVYDAGRKQAYVSGLMTHSVYVLARKEGEKEEYELKATVDLSEACRGPNALALGGNALYAACMFSNNVVQVNLGTLKLDGAVGAGAEPVDIKLAADGKLYVAAAVSNAVVVLDSLQMLMLTSIAIEGLQTTEPHPRYVALSPEERLVYTSNAPDQSVSAICRSTNQVVETFRAISETRITMPGVLAAVDHEGKHLLYVVDKGGLLKVFVVDSIYEKCQ</sequence>
<evidence type="ECO:0000313" key="2">
    <source>
        <dbReference type="EMBL" id="BAL57428.1"/>
    </source>
</evidence>
<dbReference type="InterPro" id="IPR015943">
    <property type="entry name" value="WD40/YVTN_repeat-like_dom_sf"/>
</dbReference>
<gene>
    <name evidence="2" type="ORF">HGMM_F50D11C37</name>
</gene>
<feature type="chain" id="PRO_5003598393" evidence="1">
    <location>
        <begin position="25"/>
        <end position="367"/>
    </location>
</feature>
<dbReference type="InterPro" id="IPR051200">
    <property type="entry name" value="Host-pathogen_enzymatic-act"/>
</dbReference>
<dbReference type="SUPFAM" id="SSF51004">
    <property type="entry name" value="C-terminal (heme d1) domain of cytochrome cd1-nitrite reductase"/>
    <property type="match status" value="1"/>
</dbReference>
<dbReference type="InterPro" id="IPR011048">
    <property type="entry name" value="Haem_d1_sf"/>
</dbReference>
<protein>
    <submittedName>
        <fullName evidence="2">Surface antigen</fullName>
    </submittedName>
</protein>
<evidence type="ECO:0000256" key="1">
    <source>
        <dbReference type="SAM" id="SignalP"/>
    </source>
</evidence>